<evidence type="ECO:0000313" key="5">
    <source>
        <dbReference type="EMBL" id="SHI74556.1"/>
    </source>
</evidence>
<protein>
    <submittedName>
        <fullName evidence="5">DNA-binding transcriptional regulator, GntR family</fullName>
    </submittedName>
</protein>
<dbReference type="Gene3D" id="1.10.10.10">
    <property type="entry name" value="Winged helix-like DNA-binding domain superfamily/Winged helix DNA-binding domain"/>
    <property type="match status" value="1"/>
</dbReference>
<dbReference type="SMART" id="SM00895">
    <property type="entry name" value="FCD"/>
    <property type="match status" value="1"/>
</dbReference>
<proteinExistence type="predicted"/>
<dbReference type="Proteomes" id="UP000184290">
    <property type="component" value="Unassembled WGS sequence"/>
</dbReference>
<keyword evidence="3" id="KW-0804">Transcription</keyword>
<dbReference type="CDD" id="cd07377">
    <property type="entry name" value="WHTH_GntR"/>
    <property type="match status" value="1"/>
</dbReference>
<comment type="caution">
    <text evidence="5">The sequence shown here is derived from an EMBL/GenBank/DDBJ whole genome shotgun (WGS) entry which is preliminary data.</text>
</comment>
<dbReference type="PROSITE" id="PS50949">
    <property type="entry name" value="HTH_GNTR"/>
    <property type="match status" value="1"/>
</dbReference>
<dbReference type="InterPro" id="IPR008920">
    <property type="entry name" value="TF_FadR/GntR_C"/>
</dbReference>
<dbReference type="GO" id="GO:0003677">
    <property type="term" value="F:DNA binding"/>
    <property type="evidence" value="ECO:0007669"/>
    <property type="project" value="UniProtKB-KW"/>
</dbReference>
<evidence type="ECO:0000256" key="3">
    <source>
        <dbReference type="ARBA" id="ARBA00023163"/>
    </source>
</evidence>
<accession>A0ABY1I8F4</accession>
<keyword evidence="6" id="KW-1185">Reference proteome</keyword>
<feature type="domain" description="HTH gntR-type" evidence="4">
    <location>
        <begin position="28"/>
        <end position="95"/>
    </location>
</feature>
<dbReference type="Pfam" id="PF00392">
    <property type="entry name" value="GntR"/>
    <property type="match status" value="1"/>
</dbReference>
<dbReference type="SUPFAM" id="SSF46785">
    <property type="entry name" value="Winged helix' DNA-binding domain"/>
    <property type="match status" value="1"/>
</dbReference>
<dbReference type="InterPro" id="IPR011711">
    <property type="entry name" value="GntR_C"/>
</dbReference>
<dbReference type="InterPro" id="IPR000524">
    <property type="entry name" value="Tscrpt_reg_HTH_GntR"/>
</dbReference>
<keyword evidence="2 5" id="KW-0238">DNA-binding</keyword>
<evidence type="ECO:0000256" key="1">
    <source>
        <dbReference type="ARBA" id="ARBA00023015"/>
    </source>
</evidence>
<keyword evidence="1" id="KW-0805">Transcription regulation</keyword>
<dbReference type="Pfam" id="PF07729">
    <property type="entry name" value="FCD"/>
    <property type="match status" value="1"/>
</dbReference>
<dbReference type="InterPro" id="IPR036390">
    <property type="entry name" value="WH_DNA-bd_sf"/>
</dbReference>
<dbReference type="PANTHER" id="PTHR43537">
    <property type="entry name" value="TRANSCRIPTIONAL REGULATOR, GNTR FAMILY"/>
    <property type="match status" value="1"/>
</dbReference>
<dbReference type="SUPFAM" id="SSF48008">
    <property type="entry name" value="GntR ligand-binding domain-like"/>
    <property type="match status" value="1"/>
</dbReference>
<sequence length="257" mass="29082">MNRRMDEDGYKRAGLVRMAKKEPAGEKLTLATSIYNSLRADILGAHLRPGERLRIDALAERFDVSGSAVREALSRLSTERLVDRYEQRGFRVPAVALEEWRALVRTRCWVETRALEESMKRRNDAWEDSVVLAFHRLSRLAWSADPEAHAQWQRAHRVFHQTLIGNCDSPWLVEFCDTLADHAQRYISVSNTVRREPRDGEAEHERLMKTALSGDIEAACAALTAHYTTTLKAIENALEASDGVPETLTIGQDENAA</sequence>
<dbReference type="SMART" id="SM00345">
    <property type="entry name" value="HTH_GNTR"/>
    <property type="match status" value="1"/>
</dbReference>
<dbReference type="EMBL" id="FQZC01000001">
    <property type="protein sequence ID" value="SHI74556.1"/>
    <property type="molecule type" value="Genomic_DNA"/>
</dbReference>
<evidence type="ECO:0000256" key="2">
    <source>
        <dbReference type="ARBA" id="ARBA00023125"/>
    </source>
</evidence>
<dbReference type="InterPro" id="IPR036388">
    <property type="entry name" value="WH-like_DNA-bd_sf"/>
</dbReference>
<evidence type="ECO:0000313" key="6">
    <source>
        <dbReference type="Proteomes" id="UP000184290"/>
    </source>
</evidence>
<name>A0ABY1I8F4_9HYPH</name>
<gene>
    <name evidence="5" type="ORF">SAMN02745911_1030</name>
</gene>
<reference evidence="5 6" key="1">
    <citation type="submission" date="2016-11" db="EMBL/GenBank/DDBJ databases">
        <authorList>
            <person name="Varghese N."/>
            <person name="Submissions S."/>
        </authorList>
    </citation>
    <scope>NUCLEOTIDE SEQUENCE [LARGE SCALE GENOMIC DNA]</scope>
    <source>
        <strain evidence="5 6">DSM 21988</strain>
    </source>
</reference>
<dbReference type="PANTHER" id="PTHR43537:SF20">
    <property type="entry name" value="HTH-TYPE TRANSCRIPTIONAL REPRESSOR GLAR"/>
    <property type="match status" value="1"/>
</dbReference>
<dbReference type="Gene3D" id="1.20.120.530">
    <property type="entry name" value="GntR ligand-binding domain-like"/>
    <property type="match status" value="1"/>
</dbReference>
<evidence type="ECO:0000259" key="4">
    <source>
        <dbReference type="PROSITE" id="PS50949"/>
    </source>
</evidence>
<organism evidence="5 6">
    <name type="scientific">Aureimonas altamirensis DSM 21988</name>
    <dbReference type="NCBI Taxonomy" id="1121026"/>
    <lineage>
        <taxon>Bacteria</taxon>
        <taxon>Pseudomonadati</taxon>
        <taxon>Pseudomonadota</taxon>
        <taxon>Alphaproteobacteria</taxon>
        <taxon>Hyphomicrobiales</taxon>
        <taxon>Aurantimonadaceae</taxon>
        <taxon>Aureimonas</taxon>
    </lineage>
</organism>